<accession>A0A822UYI1</accession>
<sequence>MMDTSLQAPNRYIHDRSAIDAMQADWIAKHGEPRRFDRGFSSDWGYLQNLMAGYGFKLTYHGRRFYSMHEADFRGVAKRISRDELMERIDAVLVENGKQPFGWRKA</sequence>
<comment type="caution">
    <text evidence="1">The sequence shown here is derived from an EMBL/GenBank/DDBJ whole genome shotgun (WGS) entry which is preliminary data.</text>
</comment>
<protein>
    <submittedName>
        <fullName evidence="1">Uncharacterized protein</fullName>
    </submittedName>
</protein>
<dbReference type="EMBL" id="FCNL01000011">
    <property type="protein sequence ID" value="CVI15291.1"/>
    <property type="molecule type" value="Genomic_DNA"/>
</dbReference>
<reference evidence="1 2" key="1">
    <citation type="submission" date="2016-01" db="EMBL/GenBank/DDBJ databases">
        <authorList>
            <person name="Regsiter A."/>
            <person name="william w."/>
        </authorList>
    </citation>
    <scope>NUCLEOTIDE SEQUENCE [LARGE SCALE GENOMIC DNA]</scope>
    <source>
        <strain evidence="1 2">B6</strain>
    </source>
</reference>
<dbReference type="AlphaFoldDB" id="A0A822UYI1"/>
<evidence type="ECO:0000313" key="1">
    <source>
        <dbReference type="EMBL" id="CVI15291.1"/>
    </source>
</evidence>
<dbReference type="RefSeq" id="WP_060723230.1">
    <property type="nucleotide sequence ID" value="NZ_LMVK01000004.1"/>
</dbReference>
<name>A0A822UYI1_AGRTU</name>
<gene>
    <name evidence="1" type="ORF">AGR4A_Cc190063</name>
</gene>
<organism evidence="1 2">
    <name type="scientific">Agrobacterium tumefaciens str. B6</name>
    <dbReference type="NCBI Taxonomy" id="1183423"/>
    <lineage>
        <taxon>Bacteria</taxon>
        <taxon>Pseudomonadati</taxon>
        <taxon>Pseudomonadota</taxon>
        <taxon>Alphaproteobacteria</taxon>
        <taxon>Hyphomicrobiales</taxon>
        <taxon>Rhizobiaceae</taxon>
        <taxon>Rhizobium/Agrobacterium group</taxon>
        <taxon>Agrobacterium</taxon>
        <taxon>Agrobacterium tumefaciens complex</taxon>
    </lineage>
</organism>
<proteinExistence type="predicted"/>
<dbReference type="Proteomes" id="UP000192074">
    <property type="component" value="Unassembled WGS sequence"/>
</dbReference>
<evidence type="ECO:0000313" key="2">
    <source>
        <dbReference type="Proteomes" id="UP000192074"/>
    </source>
</evidence>